<feature type="signal peptide" evidence="3">
    <location>
        <begin position="1"/>
        <end position="34"/>
    </location>
</feature>
<dbReference type="InterPro" id="IPR001461">
    <property type="entry name" value="Aspartic_peptidase_A1"/>
</dbReference>
<dbReference type="Proteomes" id="UP001412067">
    <property type="component" value="Unassembled WGS sequence"/>
</dbReference>
<gene>
    <name evidence="5" type="primary">ASP1</name>
    <name evidence="5" type="ORF">KSP40_PGU015436</name>
</gene>
<dbReference type="InterPro" id="IPR032861">
    <property type="entry name" value="TAXi_N"/>
</dbReference>
<keyword evidence="2" id="KW-0378">Hydrolase</keyword>
<comment type="similarity">
    <text evidence="1 2">Belongs to the peptidase A1 family.</text>
</comment>
<dbReference type="InterPro" id="IPR032799">
    <property type="entry name" value="TAXi_C"/>
</dbReference>
<dbReference type="InterPro" id="IPR033121">
    <property type="entry name" value="PEPTIDASE_A1"/>
</dbReference>
<keyword evidence="2" id="KW-0645">Protease</keyword>
<keyword evidence="2" id="KW-0064">Aspartyl protease</keyword>
<dbReference type="PANTHER" id="PTHR13683:SF800">
    <property type="entry name" value="EUKARYOTIC ASPARTYL PROTEASE FAMILY PROTEIN"/>
    <property type="match status" value="1"/>
</dbReference>
<dbReference type="Pfam" id="PF14541">
    <property type="entry name" value="TAXi_C"/>
    <property type="match status" value="1"/>
</dbReference>
<dbReference type="InterPro" id="IPR021109">
    <property type="entry name" value="Peptidase_aspartic_dom_sf"/>
</dbReference>
<keyword evidence="6" id="KW-1185">Reference proteome</keyword>
<dbReference type="PROSITE" id="PS51767">
    <property type="entry name" value="PEPTIDASE_A1"/>
    <property type="match status" value="1"/>
</dbReference>
<dbReference type="Gene3D" id="2.40.70.10">
    <property type="entry name" value="Acid Proteases"/>
    <property type="match status" value="2"/>
</dbReference>
<protein>
    <submittedName>
        <fullName evidence="5">Aspartic proteinase Asp1</fullName>
    </submittedName>
</protein>
<evidence type="ECO:0000259" key="4">
    <source>
        <dbReference type="PROSITE" id="PS51767"/>
    </source>
</evidence>
<keyword evidence="3" id="KW-0732">Signal</keyword>
<organism evidence="5 6">
    <name type="scientific">Platanthera guangdongensis</name>
    <dbReference type="NCBI Taxonomy" id="2320717"/>
    <lineage>
        <taxon>Eukaryota</taxon>
        <taxon>Viridiplantae</taxon>
        <taxon>Streptophyta</taxon>
        <taxon>Embryophyta</taxon>
        <taxon>Tracheophyta</taxon>
        <taxon>Spermatophyta</taxon>
        <taxon>Magnoliopsida</taxon>
        <taxon>Liliopsida</taxon>
        <taxon>Asparagales</taxon>
        <taxon>Orchidaceae</taxon>
        <taxon>Orchidoideae</taxon>
        <taxon>Orchideae</taxon>
        <taxon>Orchidinae</taxon>
        <taxon>Platanthera</taxon>
    </lineage>
</organism>
<evidence type="ECO:0000313" key="6">
    <source>
        <dbReference type="Proteomes" id="UP001412067"/>
    </source>
</evidence>
<dbReference type="EMBL" id="JBBWWR010000005">
    <property type="protein sequence ID" value="KAK8967026.1"/>
    <property type="molecule type" value="Genomic_DNA"/>
</dbReference>
<dbReference type="SUPFAM" id="SSF50630">
    <property type="entry name" value="Acid proteases"/>
    <property type="match status" value="1"/>
</dbReference>
<feature type="chain" id="PRO_5045201781" evidence="3">
    <location>
        <begin position="35"/>
        <end position="461"/>
    </location>
</feature>
<evidence type="ECO:0000256" key="1">
    <source>
        <dbReference type="ARBA" id="ARBA00007447"/>
    </source>
</evidence>
<dbReference type="PRINTS" id="PR00792">
    <property type="entry name" value="PEPSIN"/>
</dbReference>
<feature type="domain" description="Peptidase A1" evidence="4">
    <location>
        <begin position="91"/>
        <end position="444"/>
    </location>
</feature>
<name>A0ABR2MUA6_9ASPA</name>
<dbReference type="InterPro" id="IPR001969">
    <property type="entry name" value="Aspartic_peptidase_AS"/>
</dbReference>
<dbReference type="Pfam" id="PF14543">
    <property type="entry name" value="TAXi_N"/>
    <property type="match status" value="1"/>
</dbReference>
<sequence>MEQRKTRSRKALLPSALFTFATLALLAGIPSASSDVIVSTAIASLSKKLNPFILSDSSQSVPGTMAAQHQPPSFSSVVFPVYGNVYPLGLYYVSMNIGNPPKPYFLDADTGSDVTWLQCNAPCVSCSKVPHPLYSPVKNRLVSCDDPLCVAVHESTNHEGGCERPSQCDYEIEYQDHGSSVGVLVADVFALPLTNKSLGHSSLAFGCGYDQQGGPSNGPQGRSDTDGVLGLGSGKVSILSQLRELGVCRNVVGHCLSRQHSGFLFFGDDVVPSKGVTWAPMVSGVAQHKYYSSGPASVFLGKQLLSEKQTIVFDSGSSYTYFTNQLYQSLISVIRRDASKTSLKEAPEEKALPMCWKGAKPFSSVLELSKYFGSLILGFANGGYRAGMEIPPENYFIVTKQGNACLGILNANDVGLKDMNLVGDVSMQDVLMVYDNEKQRIGWARVQGCHRLTKFGNSPPP</sequence>
<proteinExistence type="inferred from homology"/>
<evidence type="ECO:0000256" key="2">
    <source>
        <dbReference type="RuleBase" id="RU000454"/>
    </source>
</evidence>
<reference evidence="5 6" key="1">
    <citation type="journal article" date="2022" name="Nat. Plants">
        <title>Genomes of leafy and leafless Platanthera orchids illuminate the evolution of mycoheterotrophy.</title>
        <authorList>
            <person name="Li M.H."/>
            <person name="Liu K.W."/>
            <person name="Li Z."/>
            <person name="Lu H.C."/>
            <person name="Ye Q.L."/>
            <person name="Zhang D."/>
            <person name="Wang J.Y."/>
            <person name="Li Y.F."/>
            <person name="Zhong Z.M."/>
            <person name="Liu X."/>
            <person name="Yu X."/>
            <person name="Liu D.K."/>
            <person name="Tu X.D."/>
            <person name="Liu B."/>
            <person name="Hao Y."/>
            <person name="Liao X.Y."/>
            <person name="Jiang Y.T."/>
            <person name="Sun W.H."/>
            <person name="Chen J."/>
            <person name="Chen Y.Q."/>
            <person name="Ai Y."/>
            <person name="Zhai J.W."/>
            <person name="Wu S.S."/>
            <person name="Zhou Z."/>
            <person name="Hsiao Y.Y."/>
            <person name="Wu W.L."/>
            <person name="Chen Y.Y."/>
            <person name="Lin Y.F."/>
            <person name="Hsu J.L."/>
            <person name="Li C.Y."/>
            <person name="Wang Z.W."/>
            <person name="Zhao X."/>
            <person name="Zhong W.Y."/>
            <person name="Ma X.K."/>
            <person name="Ma L."/>
            <person name="Huang J."/>
            <person name="Chen G.Z."/>
            <person name="Huang M.Z."/>
            <person name="Huang L."/>
            <person name="Peng D.H."/>
            <person name="Luo Y.B."/>
            <person name="Zou S.Q."/>
            <person name="Chen S.P."/>
            <person name="Lan S."/>
            <person name="Tsai W.C."/>
            <person name="Van de Peer Y."/>
            <person name="Liu Z.J."/>
        </authorList>
    </citation>
    <scope>NUCLEOTIDE SEQUENCE [LARGE SCALE GENOMIC DNA]</scope>
    <source>
        <strain evidence="5">Lor288</strain>
    </source>
</reference>
<accession>A0ABR2MUA6</accession>
<evidence type="ECO:0000256" key="3">
    <source>
        <dbReference type="SAM" id="SignalP"/>
    </source>
</evidence>
<dbReference type="PANTHER" id="PTHR13683">
    <property type="entry name" value="ASPARTYL PROTEASES"/>
    <property type="match status" value="1"/>
</dbReference>
<evidence type="ECO:0000313" key="5">
    <source>
        <dbReference type="EMBL" id="KAK8967026.1"/>
    </source>
</evidence>
<dbReference type="PROSITE" id="PS00141">
    <property type="entry name" value="ASP_PROTEASE"/>
    <property type="match status" value="1"/>
</dbReference>
<comment type="caution">
    <text evidence="5">The sequence shown here is derived from an EMBL/GenBank/DDBJ whole genome shotgun (WGS) entry which is preliminary data.</text>
</comment>